<gene>
    <name evidence="1" type="ORF">PCOR1329_LOCUS56325</name>
</gene>
<evidence type="ECO:0008006" key="3">
    <source>
        <dbReference type="Google" id="ProtNLM"/>
    </source>
</evidence>
<dbReference type="EMBL" id="CAUYUJ010016929">
    <property type="protein sequence ID" value="CAK0870148.1"/>
    <property type="molecule type" value="Genomic_DNA"/>
</dbReference>
<name>A0ABN9VD66_9DINO</name>
<reference evidence="1" key="1">
    <citation type="submission" date="2023-10" db="EMBL/GenBank/DDBJ databases">
        <authorList>
            <person name="Chen Y."/>
            <person name="Shah S."/>
            <person name="Dougan E. K."/>
            <person name="Thang M."/>
            <person name="Chan C."/>
        </authorList>
    </citation>
    <scope>NUCLEOTIDE SEQUENCE [LARGE SCALE GENOMIC DNA]</scope>
</reference>
<accession>A0ABN9VD66</accession>
<evidence type="ECO:0000313" key="2">
    <source>
        <dbReference type="Proteomes" id="UP001189429"/>
    </source>
</evidence>
<keyword evidence="2" id="KW-1185">Reference proteome</keyword>
<organism evidence="1 2">
    <name type="scientific">Prorocentrum cordatum</name>
    <dbReference type="NCBI Taxonomy" id="2364126"/>
    <lineage>
        <taxon>Eukaryota</taxon>
        <taxon>Sar</taxon>
        <taxon>Alveolata</taxon>
        <taxon>Dinophyceae</taxon>
        <taxon>Prorocentrales</taxon>
        <taxon>Prorocentraceae</taxon>
        <taxon>Prorocentrum</taxon>
    </lineage>
</organism>
<protein>
    <recommendedName>
        <fullName evidence="3">Selenoprotein O</fullName>
    </recommendedName>
</protein>
<proteinExistence type="predicted"/>
<evidence type="ECO:0000313" key="1">
    <source>
        <dbReference type="EMBL" id="CAK0870148.1"/>
    </source>
</evidence>
<dbReference type="Proteomes" id="UP001189429">
    <property type="component" value="Unassembled WGS sequence"/>
</dbReference>
<sequence length="177" mass="18928">MLPRYMPSVEFCSQAMLEYFGGRYEKPWPKRTLPDALATGLSDRARRACARVVAAPGDEFVGGSVDDYGWMKPQVVGENRRNFFAHGLHLSPGQAAAGCLRAVLEVAAARAEQHGEGEACLEPEQLSWLTARLTRLSAAATGAPRPDAPRPADAGLAAACRALLRALARGAEAHVFA</sequence>
<comment type="caution">
    <text evidence="1">The sequence shown here is derived from an EMBL/GenBank/DDBJ whole genome shotgun (WGS) entry which is preliminary data.</text>
</comment>
<feature type="non-terminal residue" evidence="1">
    <location>
        <position position="177"/>
    </location>
</feature>